<dbReference type="KEGG" id="vg:65099481"/>
<sequence>MFNLTGLLSEGNSHQSERYFSSVDLAMNLCESVPGQFKLIETPINSFVMVTNVMPEDTRPWNTHNPQGLDFSGIHLPRLKKLNDFVHWPHTEQNITGDPIIEDKEPPCHYLVYSSRSWLRALQMNKQSLIKDAIEKLAEPVTWKGLVTEDPLPLIWLLFYGQKSFCSSHECLYFKRFGFKGPILFPPHIYSPDEDVLSFICSVCKYVKFLYGEQFKEEMIHNCETPFDRERLVNAMLKLKFISDGGTYISQTCLLCSLYKQNLTSACAIDNLHGCLILGGSGKKYLAGQIKTKRCLDLGDSILFPSYNLTSLIDDLDPNGLF</sequence>
<name>A0A0R5WUP8_9GAMA</name>
<proteinExistence type="predicted"/>
<organism evidence="1 2">
    <name type="scientific">phocid gammaherpesvirus 3</name>
    <dbReference type="NCBI Taxonomy" id="2560643"/>
    <lineage>
        <taxon>Viruses</taxon>
        <taxon>Duplodnaviria</taxon>
        <taxon>Heunggongvirae</taxon>
        <taxon>Peploviricota</taxon>
        <taxon>Herviviricetes</taxon>
        <taxon>Herpesvirales</taxon>
        <taxon>Orthoherpesviridae</taxon>
        <taxon>Gammaherpesvirinae</taxon>
        <taxon>Percavirus</taxon>
        <taxon>Percavirus phocidgamma3</taxon>
    </lineage>
</organism>
<dbReference type="EMBL" id="KP136799">
    <property type="protein sequence ID" value="AJG42959.1"/>
    <property type="molecule type" value="Genomic_DNA"/>
</dbReference>
<dbReference type="Pfam" id="PF03038">
    <property type="entry name" value="Herpes_UL95"/>
    <property type="match status" value="1"/>
</dbReference>
<dbReference type="Proteomes" id="UP000296355">
    <property type="component" value="Segment"/>
</dbReference>
<evidence type="ECO:0008006" key="3">
    <source>
        <dbReference type="Google" id="ProtNLM"/>
    </source>
</evidence>
<evidence type="ECO:0000313" key="1">
    <source>
        <dbReference type="EMBL" id="AJG42959.1"/>
    </source>
</evidence>
<evidence type="ECO:0000313" key="2">
    <source>
        <dbReference type="Proteomes" id="UP000296355"/>
    </source>
</evidence>
<accession>A0A0R5WUP8</accession>
<dbReference type="InterPro" id="IPR004280">
    <property type="entry name" value="Herpes_UL95"/>
</dbReference>
<keyword evidence="2" id="KW-1185">Reference proteome</keyword>
<dbReference type="RefSeq" id="YP_010084490.1">
    <property type="nucleotide sequence ID" value="NC_055139.1"/>
</dbReference>
<reference evidence="1" key="1">
    <citation type="submission" date="2014-11" db="EMBL/GenBank/DDBJ databases">
        <title>Gammaherpesviruses are widespread among seal species in Canada.</title>
        <authorList>
            <person name="Bellehumeur C."/>
            <person name="Nielsen O."/>
            <person name="Measures L."/>
            <person name="Harwood L."/>
            <person name="Boyle B."/>
            <person name="Gagnon C.A."/>
        </authorList>
    </citation>
    <scope>NUCLEOTIDE SEQUENCE [LARGE SCALE GENOMIC DNA]</scope>
    <source>
        <strain evidence="1">FMV04-1493874</strain>
    </source>
</reference>
<protein>
    <recommendedName>
        <fullName evidence="3">Protein UL95</fullName>
    </recommendedName>
</protein>
<dbReference type="GeneID" id="65099481"/>